<dbReference type="EMBL" id="SDOX01000096">
    <property type="protein sequence ID" value="TFJ82687.1"/>
    <property type="molecule type" value="Genomic_DNA"/>
</dbReference>
<proteinExistence type="predicted"/>
<evidence type="ECO:0000313" key="2">
    <source>
        <dbReference type="EMBL" id="TFJ82687.1"/>
    </source>
</evidence>
<protein>
    <submittedName>
        <fullName evidence="2">Uncharacterized protein</fullName>
    </submittedName>
</protein>
<keyword evidence="3" id="KW-1185">Reference proteome</keyword>
<evidence type="ECO:0000313" key="3">
    <source>
        <dbReference type="Proteomes" id="UP000355283"/>
    </source>
</evidence>
<gene>
    <name evidence="2" type="ORF">NSK_006111</name>
</gene>
<feature type="region of interest" description="Disordered" evidence="1">
    <location>
        <begin position="202"/>
        <end position="241"/>
    </location>
</feature>
<feature type="compositionally biased region" description="Basic and acidic residues" evidence="1">
    <location>
        <begin position="228"/>
        <end position="240"/>
    </location>
</feature>
<dbReference type="Proteomes" id="UP000355283">
    <property type="component" value="Unassembled WGS sequence"/>
</dbReference>
<dbReference type="AlphaFoldDB" id="A0A4D9CX06"/>
<organism evidence="2 3">
    <name type="scientific">Nannochloropsis salina CCMP1776</name>
    <dbReference type="NCBI Taxonomy" id="1027361"/>
    <lineage>
        <taxon>Eukaryota</taxon>
        <taxon>Sar</taxon>
        <taxon>Stramenopiles</taxon>
        <taxon>Ochrophyta</taxon>
        <taxon>Eustigmatophyceae</taxon>
        <taxon>Eustigmatales</taxon>
        <taxon>Monodopsidaceae</taxon>
        <taxon>Microchloropsis</taxon>
        <taxon>Microchloropsis salina</taxon>
    </lineage>
</organism>
<dbReference type="OrthoDB" id="10305673at2759"/>
<accession>A0A4D9CX06</accession>
<evidence type="ECO:0000256" key="1">
    <source>
        <dbReference type="SAM" id="MobiDB-lite"/>
    </source>
</evidence>
<reference evidence="2 3" key="1">
    <citation type="submission" date="2019-01" db="EMBL/GenBank/DDBJ databases">
        <title>Nuclear Genome Assembly of the Microalgal Biofuel strain Nannochloropsis salina CCMP1776.</title>
        <authorList>
            <person name="Hovde B."/>
        </authorList>
    </citation>
    <scope>NUCLEOTIDE SEQUENCE [LARGE SCALE GENOMIC DNA]</scope>
    <source>
        <strain evidence="2 3">CCMP1776</strain>
    </source>
</reference>
<feature type="region of interest" description="Disordered" evidence="1">
    <location>
        <begin position="127"/>
        <end position="152"/>
    </location>
</feature>
<comment type="caution">
    <text evidence="2">The sequence shown here is derived from an EMBL/GenBank/DDBJ whole genome shotgun (WGS) entry which is preliminary data.</text>
</comment>
<name>A0A4D9CX06_9STRA</name>
<sequence>MDGVQEMEQVLQRGKTHLRRRCAIAPPISIEYNAILNEIQYTSPPSPPIPHTAPTVQEGTATASLAGVVGMDDDDLDALLDDAAEDVLSATTPQNTSVDAQIPASVSAHSPSDSMLEDAISSVFAQPGLSSSSSKPRHGMLPLPRPLTSPPKRVKALPTLEDALSSVLPAPEAEKWRAIVQADVPRLEGMHTHPPSFAYRSFNARGGGDYSRPARPAKGDREGEEEGEAHVPWKESEGKGGQDPGAVLTGLMMRACTKAGVADTEGLRQGLKSYPEATKRLEALFLKQLARDLKPVVAEDENFDPKRFPATARNILGRAEAGVEG</sequence>